<feature type="compositionally biased region" description="Pro residues" evidence="2">
    <location>
        <begin position="412"/>
        <end position="428"/>
    </location>
</feature>
<dbReference type="EMBL" id="JAPEVB010000004">
    <property type="protein sequence ID" value="KAJ4389549.1"/>
    <property type="molecule type" value="Genomic_DNA"/>
</dbReference>
<feature type="coiled-coil region" evidence="1">
    <location>
        <begin position="126"/>
        <end position="195"/>
    </location>
</feature>
<dbReference type="SUPFAM" id="SSF103657">
    <property type="entry name" value="BAR/IMD domain-like"/>
    <property type="match status" value="1"/>
</dbReference>
<comment type="caution">
    <text evidence="4">The sequence shown here is derived from an EMBL/GenBank/DDBJ whole genome shotgun (WGS) entry which is preliminary data.</text>
</comment>
<dbReference type="Proteomes" id="UP001140453">
    <property type="component" value="Unassembled WGS sequence"/>
</dbReference>
<reference evidence="4" key="1">
    <citation type="submission" date="2022-10" db="EMBL/GenBank/DDBJ databases">
        <title>Tapping the CABI collections for fungal endophytes: first genome assemblies for Collariella, Neodidymelliopsis, Ascochyta clinopodiicola, Didymella pomorum, Didymosphaeria variabile, Neocosmospora piperis and Neocucurbitaria cava.</title>
        <authorList>
            <person name="Hill R."/>
        </authorList>
    </citation>
    <scope>NUCLEOTIDE SEQUENCE</scope>
    <source>
        <strain evidence="4">IMI 355082</strain>
    </source>
</reference>
<feature type="compositionally biased region" description="Low complexity" evidence="2">
    <location>
        <begin position="387"/>
        <end position="397"/>
    </location>
</feature>
<dbReference type="Gene3D" id="1.20.1270.60">
    <property type="entry name" value="Arfaptin homology (AH) domain/BAR domain"/>
    <property type="match status" value="1"/>
</dbReference>
<feature type="region of interest" description="Disordered" evidence="2">
    <location>
        <begin position="232"/>
        <end position="268"/>
    </location>
</feature>
<evidence type="ECO:0000256" key="1">
    <source>
        <dbReference type="SAM" id="Coils"/>
    </source>
</evidence>
<name>A0A9W8YQH7_9PEZI</name>
<dbReference type="OrthoDB" id="14167at2759"/>
<feature type="compositionally biased region" description="Low complexity" evidence="2">
    <location>
        <begin position="243"/>
        <end position="252"/>
    </location>
</feature>
<keyword evidence="5" id="KW-1185">Reference proteome</keyword>
<feature type="region of interest" description="Disordered" evidence="2">
    <location>
        <begin position="292"/>
        <end position="435"/>
    </location>
</feature>
<dbReference type="AlphaFoldDB" id="A0A9W8YQH7"/>
<accession>A0A9W8YQH7</accession>
<dbReference type="CDD" id="cd07593">
    <property type="entry name" value="BAR_MUG137_fungi"/>
    <property type="match status" value="1"/>
</dbReference>
<dbReference type="InterPro" id="IPR027267">
    <property type="entry name" value="AH/BAR_dom_sf"/>
</dbReference>
<dbReference type="SMART" id="SM00721">
    <property type="entry name" value="BAR"/>
    <property type="match status" value="1"/>
</dbReference>
<dbReference type="Pfam" id="PF03114">
    <property type="entry name" value="BAR"/>
    <property type="match status" value="1"/>
</dbReference>
<organism evidence="4 5">
    <name type="scientific">Gnomoniopsis smithogilvyi</name>
    <dbReference type="NCBI Taxonomy" id="1191159"/>
    <lineage>
        <taxon>Eukaryota</taxon>
        <taxon>Fungi</taxon>
        <taxon>Dikarya</taxon>
        <taxon>Ascomycota</taxon>
        <taxon>Pezizomycotina</taxon>
        <taxon>Sordariomycetes</taxon>
        <taxon>Sordariomycetidae</taxon>
        <taxon>Diaporthales</taxon>
        <taxon>Gnomoniaceae</taxon>
        <taxon>Gnomoniopsis</taxon>
    </lineage>
</organism>
<feature type="domain" description="BAR" evidence="3">
    <location>
        <begin position="16"/>
        <end position="237"/>
    </location>
</feature>
<dbReference type="PROSITE" id="PS51021">
    <property type="entry name" value="BAR"/>
    <property type="match status" value="1"/>
</dbReference>
<evidence type="ECO:0000259" key="3">
    <source>
        <dbReference type="PROSITE" id="PS51021"/>
    </source>
</evidence>
<protein>
    <recommendedName>
        <fullName evidence="3">BAR domain-containing protein</fullName>
    </recommendedName>
</protein>
<feature type="compositionally biased region" description="Polar residues" evidence="2">
    <location>
        <begin position="253"/>
        <end position="268"/>
    </location>
</feature>
<evidence type="ECO:0000313" key="4">
    <source>
        <dbReference type="EMBL" id="KAJ4389549.1"/>
    </source>
</evidence>
<evidence type="ECO:0000256" key="2">
    <source>
        <dbReference type="SAM" id="MobiDB-lite"/>
    </source>
</evidence>
<sequence length="435" mass="48278">MSKFTKKFDRAFQWAGERMGNEARTGTTEEFKSLETEMALRFDGMVKMQTTMNAYIKWLAHRDNLVGEKGVPTAVMGRTMITHGEDFDHNSQFGNCLIEMGRSNDQLATIQEQYTNDATKYWADSLERSVAMMKEYQAARKKLESRRLALDASTTKMQKAKRDDFRLEEELRTAKAKYEEANEDVFRRMQDIQDAEADSIRDLTRFLDTELDYHERCAEVLRQTRANWTADAAGSPVDSYGGSRRPSARSRSNTAQGATPLARSTSYSYDHAATPTYEEEPDELPSTHMRVPIRSQSRISNASAASSGGATRDRSPAAQPLRPTVSRSSTYSLSRTPSAGLSVVPQPAMNNVASLRGQLRPTARPAAMDVFRDDDDTENSDTPPGSASPATSYSNSSRTNLSNGGGALGKKAPPPPPSRAKKPPPPVPNRREREV</sequence>
<dbReference type="GO" id="GO:0005737">
    <property type="term" value="C:cytoplasm"/>
    <property type="evidence" value="ECO:0007669"/>
    <property type="project" value="InterPro"/>
</dbReference>
<feature type="compositionally biased region" description="Low complexity" evidence="2">
    <location>
        <begin position="294"/>
        <end position="310"/>
    </location>
</feature>
<feature type="compositionally biased region" description="Polar residues" evidence="2">
    <location>
        <begin position="325"/>
        <end position="339"/>
    </location>
</feature>
<proteinExistence type="predicted"/>
<dbReference type="InterPro" id="IPR004148">
    <property type="entry name" value="BAR_dom"/>
</dbReference>
<evidence type="ECO:0000313" key="5">
    <source>
        <dbReference type="Proteomes" id="UP001140453"/>
    </source>
</evidence>
<gene>
    <name evidence="4" type="ORF">N0V93_007019</name>
</gene>
<keyword evidence="1" id="KW-0175">Coiled coil</keyword>